<dbReference type="CDD" id="cd00501">
    <property type="entry name" value="Peptidase_C15"/>
    <property type="match status" value="1"/>
</dbReference>
<evidence type="ECO:0000256" key="10">
    <source>
        <dbReference type="PROSITE-ProRule" id="PRU10076"/>
    </source>
</evidence>
<evidence type="ECO:0000313" key="13">
    <source>
        <dbReference type="Proteomes" id="UP000000390"/>
    </source>
</evidence>
<evidence type="ECO:0000313" key="12">
    <source>
        <dbReference type="EMBL" id="ELY34128.1"/>
    </source>
</evidence>
<dbReference type="PROSITE" id="PS01333">
    <property type="entry name" value="PYRASE_GLU"/>
    <property type="match status" value="1"/>
</dbReference>
<evidence type="ECO:0000256" key="9">
    <source>
        <dbReference type="ARBA" id="ARBA00022807"/>
    </source>
</evidence>
<dbReference type="InterPro" id="IPR000816">
    <property type="entry name" value="Peptidase_C15"/>
</dbReference>
<accession>D8J620</accession>
<dbReference type="PIRSF" id="PIRSF015592">
    <property type="entry name" value="Prld-crbxl_pptds"/>
    <property type="match status" value="1"/>
</dbReference>
<keyword evidence="8" id="KW-0378">Hydrolase</keyword>
<dbReference type="InterPro" id="IPR033693">
    <property type="entry name" value="PGPEP1_Glu_AS"/>
</dbReference>
<dbReference type="AlphaFoldDB" id="D8J620"/>
<evidence type="ECO:0000256" key="7">
    <source>
        <dbReference type="ARBA" id="ARBA00022670"/>
    </source>
</evidence>
<dbReference type="OrthoDB" id="39672at2157"/>
<dbReference type="SUPFAM" id="SSF53182">
    <property type="entry name" value="Pyrrolidone carboxyl peptidase (pyroglutamate aminopeptidase)"/>
    <property type="match status" value="1"/>
</dbReference>
<dbReference type="Pfam" id="PF01470">
    <property type="entry name" value="Peptidase_C15"/>
    <property type="match status" value="1"/>
</dbReference>
<evidence type="ECO:0000256" key="8">
    <source>
        <dbReference type="ARBA" id="ARBA00022801"/>
    </source>
</evidence>
<reference evidence="12 14" key="2">
    <citation type="journal article" date="2014" name="PLoS Genet.">
        <title>Phylogenetically driven sequencing of extremely halophilic archaea reveals strategies for static and dynamic osmo-response.</title>
        <authorList>
            <person name="Becker E.A."/>
            <person name="Seitzer P.M."/>
            <person name="Tritt A."/>
            <person name="Larsen D."/>
            <person name="Krusor M."/>
            <person name="Yao A.I."/>
            <person name="Wu D."/>
            <person name="Madern D."/>
            <person name="Eisen J.A."/>
            <person name="Darling A.E."/>
            <person name="Facciotti M.T."/>
        </authorList>
    </citation>
    <scope>NUCLEOTIDE SEQUENCE [LARGE SCALE GENOMIC DNA]</scope>
    <source>
        <strain evidence="12">B3</strain>
        <strain evidence="14">DSM 18796 / CECT 7217 / JCM 14584 / KCTC 4019 / B3</strain>
    </source>
</reference>
<dbReference type="EC" id="3.4.19.3" evidence="5 10"/>
<organism evidence="11 13">
    <name type="scientific">Halalkalicoccus jeotgali (strain DSM 18796 / CECT 7217 / JCM 14584 / KCTC 4019 / B3)</name>
    <dbReference type="NCBI Taxonomy" id="795797"/>
    <lineage>
        <taxon>Archaea</taxon>
        <taxon>Methanobacteriati</taxon>
        <taxon>Methanobacteriota</taxon>
        <taxon>Stenosarchaea group</taxon>
        <taxon>Halobacteria</taxon>
        <taxon>Halobacteriales</taxon>
        <taxon>Halococcaceae</taxon>
        <taxon>Halalkalicoccus</taxon>
    </lineage>
</organism>
<comment type="function">
    <text evidence="2">Removes 5-oxoproline from various penultimate amino acid residues except L-proline.</text>
</comment>
<comment type="catalytic activity">
    <reaction evidence="1 10">
        <text>Release of an N-terminal pyroglutamyl group from a polypeptide, the second amino acid generally not being Pro.</text>
        <dbReference type="EC" id="3.4.19.3"/>
    </reaction>
</comment>
<dbReference type="Proteomes" id="UP000011645">
    <property type="component" value="Unassembled WGS sequence"/>
</dbReference>
<evidence type="ECO:0000256" key="4">
    <source>
        <dbReference type="ARBA" id="ARBA00006641"/>
    </source>
</evidence>
<sequence length="211" mass="22099">MTVLLTGYEPFAERETNPSERLATRLDGTRLGSHDVLGRVLPVEFDRVAAELETLIEGTNPDLVLSTGLAAGRSAISVERVAINVADAAGTPDNGGVSPHDERIDPRGPDARLASIPVVPCVQSLLEADIPARVSNTAGTHCCNYALYTARTATDAPAGFVHLPLTPGMAARDAGETATGAGSVPPSMDLETQRRALELLVKRCLRGTPAP</sequence>
<name>D8J620_HALJB</name>
<dbReference type="KEGG" id="hje:HacjB3_02165"/>
<evidence type="ECO:0000256" key="1">
    <source>
        <dbReference type="ARBA" id="ARBA00001770"/>
    </source>
</evidence>
<dbReference type="Gene3D" id="3.40.630.20">
    <property type="entry name" value="Peptidase C15, pyroglutamyl peptidase I-like"/>
    <property type="match status" value="1"/>
</dbReference>
<dbReference type="RefSeq" id="WP_008418430.1">
    <property type="nucleotide sequence ID" value="NC_014297.1"/>
</dbReference>
<evidence type="ECO:0000313" key="14">
    <source>
        <dbReference type="Proteomes" id="UP000011645"/>
    </source>
</evidence>
<dbReference type="PRINTS" id="PR00706">
    <property type="entry name" value="PYROGLUPTASE"/>
</dbReference>
<reference evidence="11 13" key="1">
    <citation type="journal article" date="2010" name="J. Bacteriol.">
        <title>Complete genome sequence of Halalkalicoccus jeotgali B3(T), an extremely halophilic archaeon.</title>
        <authorList>
            <person name="Roh S.W."/>
            <person name="Nam Y.D."/>
            <person name="Nam S.H."/>
            <person name="Choi S.H."/>
            <person name="Park H.S."/>
            <person name="Bae J.W."/>
        </authorList>
    </citation>
    <scope>NUCLEOTIDE SEQUENCE [LARGE SCALE GENOMIC DNA]</scope>
    <source>
        <strain evidence="11">B3</strain>
        <strain evidence="13">DSM 18796 / CECT 7217 / JCM 14584 / KCTC 4019 / B3</strain>
    </source>
</reference>
<proteinExistence type="inferred from homology"/>
<dbReference type="GO" id="GO:0016920">
    <property type="term" value="F:pyroglutamyl-peptidase activity"/>
    <property type="evidence" value="ECO:0007669"/>
    <property type="project" value="UniProtKB-EC"/>
</dbReference>
<dbReference type="eggNOG" id="arCOG05850">
    <property type="taxonomic scope" value="Archaea"/>
</dbReference>
<keyword evidence="6" id="KW-0963">Cytoplasm</keyword>
<dbReference type="Proteomes" id="UP000000390">
    <property type="component" value="Chromosome"/>
</dbReference>
<keyword evidence="9" id="KW-0788">Thiol protease</keyword>
<dbReference type="GO" id="GO:0006508">
    <property type="term" value="P:proteolysis"/>
    <property type="evidence" value="ECO:0007669"/>
    <property type="project" value="UniProtKB-KW"/>
</dbReference>
<dbReference type="HOGENOM" id="CLU_043960_4_0_2"/>
<comment type="subcellular location">
    <subcellularLocation>
        <location evidence="3">Cytoplasm</location>
    </subcellularLocation>
</comment>
<evidence type="ECO:0000256" key="3">
    <source>
        <dbReference type="ARBA" id="ARBA00004496"/>
    </source>
</evidence>
<evidence type="ECO:0000256" key="5">
    <source>
        <dbReference type="ARBA" id="ARBA00012915"/>
    </source>
</evidence>
<comment type="similarity">
    <text evidence="4">Belongs to the peptidase C15 family.</text>
</comment>
<dbReference type="EMBL" id="CP002062">
    <property type="protein sequence ID" value="ADJ13826.1"/>
    <property type="molecule type" value="Genomic_DNA"/>
</dbReference>
<dbReference type="GeneID" id="9418233"/>
<protein>
    <recommendedName>
        <fullName evidence="5 10">Pyroglutamyl-peptidase I</fullName>
        <ecNumber evidence="5 10">3.4.19.3</ecNumber>
    </recommendedName>
</protein>
<dbReference type="InterPro" id="IPR016125">
    <property type="entry name" value="Peptidase_C15-like"/>
</dbReference>
<gene>
    <name evidence="11" type="ordered locus">HacjB3_02165</name>
    <name evidence="12" type="ORF">C497_17152</name>
</gene>
<evidence type="ECO:0000256" key="2">
    <source>
        <dbReference type="ARBA" id="ARBA00002280"/>
    </source>
</evidence>
<feature type="active site" evidence="10">
    <location>
        <position position="79"/>
    </location>
</feature>
<dbReference type="STRING" id="795797.HacjB3_02165"/>
<dbReference type="InterPro" id="IPR036440">
    <property type="entry name" value="Peptidase_C15-like_sf"/>
</dbReference>
<dbReference type="PANTHER" id="PTHR23402">
    <property type="entry name" value="PROTEASE FAMILY C15 PYROGLUTAMYL-PEPTIDASE I-RELATED"/>
    <property type="match status" value="1"/>
</dbReference>
<keyword evidence="7" id="KW-0645">Protease</keyword>
<dbReference type="EMBL" id="AOHV01000042">
    <property type="protein sequence ID" value="ELY34128.1"/>
    <property type="molecule type" value="Genomic_DNA"/>
</dbReference>
<evidence type="ECO:0000256" key="6">
    <source>
        <dbReference type="ARBA" id="ARBA00022490"/>
    </source>
</evidence>
<dbReference type="PANTHER" id="PTHR23402:SF1">
    <property type="entry name" value="PYROGLUTAMYL-PEPTIDASE I"/>
    <property type="match status" value="1"/>
</dbReference>
<keyword evidence="14" id="KW-1185">Reference proteome</keyword>
<dbReference type="MEROPS" id="C15.001"/>
<evidence type="ECO:0000313" key="11">
    <source>
        <dbReference type="EMBL" id="ADJ13826.1"/>
    </source>
</evidence>
<dbReference type="GO" id="GO:0005829">
    <property type="term" value="C:cytosol"/>
    <property type="evidence" value="ECO:0007669"/>
    <property type="project" value="InterPro"/>
</dbReference>
<dbReference type="PATRIC" id="fig|795797.18.peg.439"/>